<feature type="region of interest" description="Disordered" evidence="3">
    <location>
        <begin position="176"/>
        <end position="229"/>
    </location>
</feature>
<sequence length="519" mass="56014">MPSLVEKMQPWTHSTHSILPTNLLRRSWSSSSANSATSPQSTTSSTASLLTEGGSGPGISNSGTSGSRSNSNNSCSSTSNTNNARVGGGTGSGNSHHQSLFSKICSGGSSSNSNNNNSTSNNSNGSRPKRKTPILSTCMSNWVKFDHDCQKPLHCAECESNQERNRKVLFSSGGNVLISSGGKGKHHRHSSLLNHHRSHHHNHLAPASMSEPTSPTSGGSSSSASSSSNNAFSGEVVSWENVRNKSSFKIVINVPYLDMSLFQNDNIQVEIVCNKNKMATGKDFEIVQRNRTELRNSGWYWEGIDSEASMEILESAVPGAFIIRDSADPRFLYSLSVQTERGPTSVRLTYRNGRFSLDADEKLAEVLPKFDSVIRLIEHYVNGGTKVGKQVWVDPRGNMHSTVKLTKPMRKDVGSLKHLTRVAINRHNLQPTKVSNSNASSSTSNTFPKTTLPAASVSSVVNSATTPTKTTSEYKNVSAAPVNHACGKDDGTSGVIPTVADLKLPLSLQKFMQEYPYNL</sequence>
<feature type="compositionally biased region" description="Low complexity" evidence="3">
    <location>
        <begin position="208"/>
        <end position="229"/>
    </location>
</feature>
<reference evidence="5 6" key="1">
    <citation type="submission" date="2024-08" db="EMBL/GenBank/DDBJ databases">
        <authorList>
            <person name="Cucini C."/>
            <person name="Frati F."/>
        </authorList>
    </citation>
    <scope>NUCLEOTIDE SEQUENCE [LARGE SCALE GENOMIC DNA]</scope>
</reference>
<feature type="compositionally biased region" description="Low complexity" evidence="3">
    <location>
        <begin position="106"/>
        <end position="126"/>
    </location>
</feature>
<evidence type="ECO:0000313" key="6">
    <source>
        <dbReference type="Proteomes" id="UP001642540"/>
    </source>
</evidence>
<feature type="domain" description="SH2" evidence="4">
    <location>
        <begin position="299"/>
        <end position="409"/>
    </location>
</feature>
<keyword evidence="6" id="KW-1185">Reference proteome</keyword>
<accession>A0ABP1Q462</accession>
<dbReference type="EMBL" id="CAXLJM020000023">
    <property type="protein sequence ID" value="CAL8088668.1"/>
    <property type="molecule type" value="Genomic_DNA"/>
</dbReference>
<feature type="compositionally biased region" description="Low complexity" evidence="3">
    <location>
        <begin position="30"/>
        <end position="48"/>
    </location>
</feature>
<dbReference type="SUPFAM" id="SSF55550">
    <property type="entry name" value="SH2 domain"/>
    <property type="match status" value="1"/>
</dbReference>
<protein>
    <recommendedName>
        <fullName evidence="4">SH2 domain-containing protein</fullName>
    </recommendedName>
</protein>
<gene>
    <name evidence="5" type="ORF">ODALV1_LOCUS7126</name>
</gene>
<dbReference type="PANTHER" id="PTHR10155:SF16">
    <property type="entry name" value="SUPPRESSOR OF CYTOKINE SIGNALING 2"/>
    <property type="match status" value="1"/>
</dbReference>
<organism evidence="5 6">
    <name type="scientific">Orchesella dallaii</name>
    <dbReference type="NCBI Taxonomy" id="48710"/>
    <lineage>
        <taxon>Eukaryota</taxon>
        <taxon>Metazoa</taxon>
        <taxon>Ecdysozoa</taxon>
        <taxon>Arthropoda</taxon>
        <taxon>Hexapoda</taxon>
        <taxon>Collembola</taxon>
        <taxon>Entomobryomorpha</taxon>
        <taxon>Entomobryoidea</taxon>
        <taxon>Orchesellidae</taxon>
        <taxon>Orchesellinae</taxon>
        <taxon>Orchesella</taxon>
    </lineage>
</organism>
<dbReference type="Pfam" id="PF00017">
    <property type="entry name" value="SH2"/>
    <property type="match status" value="1"/>
</dbReference>
<comment type="caution">
    <text evidence="5">The sequence shown here is derived from an EMBL/GenBank/DDBJ whole genome shotgun (WGS) entry which is preliminary data.</text>
</comment>
<evidence type="ECO:0000259" key="4">
    <source>
        <dbReference type="PROSITE" id="PS50001"/>
    </source>
</evidence>
<feature type="compositionally biased region" description="Basic residues" evidence="3">
    <location>
        <begin position="183"/>
        <end position="203"/>
    </location>
</feature>
<dbReference type="PROSITE" id="PS50001">
    <property type="entry name" value="SH2"/>
    <property type="match status" value="1"/>
</dbReference>
<name>A0ABP1Q462_9HEXA</name>
<evidence type="ECO:0000256" key="3">
    <source>
        <dbReference type="SAM" id="MobiDB-lite"/>
    </source>
</evidence>
<evidence type="ECO:0000256" key="2">
    <source>
        <dbReference type="PROSITE-ProRule" id="PRU00191"/>
    </source>
</evidence>
<dbReference type="CDD" id="cd09923">
    <property type="entry name" value="SH2_SOCS_family"/>
    <property type="match status" value="1"/>
</dbReference>
<feature type="region of interest" description="Disordered" evidence="3">
    <location>
        <begin position="30"/>
        <end position="132"/>
    </location>
</feature>
<dbReference type="PANTHER" id="PTHR10155">
    <property type="entry name" value="PHOSPHATIDYLINOSITOL 3-KINASE REGULATORY SUBUNIT"/>
    <property type="match status" value="1"/>
</dbReference>
<evidence type="ECO:0000313" key="5">
    <source>
        <dbReference type="EMBL" id="CAL8088668.1"/>
    </source>
</evidence>
<dbReference type="SMART" id="SM00252">
    <property type="entry name" value="SH2"/>
    <property type="match status" value="1"/>
</dbReference>
<feature type="compositionally biased region" description="Low complexity" evidence="3">
    <location>
        <begin position="60"/>
        <end position="83"/>
    </location>
</feature>
<dbReference type="InterPro" id="IPR036860">
    <property type="entry name" value="SH2_dom_sf"/>
</dbReference>
<dbReference type="InterPro" id="IPR000980">
    <property type="entry name" value="SH2"/>
</dbReference>
<dbReference type="Proteomes" id="UP001642540">
    <property type="component" value="Unassembled WGS sequence"/>
</dbReference>
<evidence type="ECO:0000256" key="1">
    <source>
        <dbReference type="ARBA" id="ARBA00022999"/>
    </source>
</evidence>
<proteinExistence type="predicted"/>
<keyword evidence="1 2" id="KW-0727">SH2 domain</keyword>
<dbReference type="Gene3D" id="3.30.505.10">
    <property type="entry name" value="SH2 domain"/>
    <property type="match status" value="1"/>
</dbReference>